<proteinExistence type="predicted"/>
<dbReference type="Pfam" id="PF10130">
    <property type="entry name" value="PIN_2"/>
    <property type="match status" value="1"/>
</dbReference>
<dbReference type="InterPro" id="IPR029060">
    <property type="entry name" value="PIN-like_dom_sf"/>
</dbReference>
<organism evidence="2 3">
    <name type="scientific">Mariniradius sediminis</name>
    <dbReference type="NCBI Taxonomy" id="2909237"/>
    <lineage>
        <taxon>Bacteria</taxon>
        <taxon>Pseudomonadati</taxon>
        <taxon>Bacteroidota</taxon>
        <taxon>Cytophagia</taxon>
        <taxon>Cytophagales</taxon>
        <taxon>Cyclobacteriaceae</taxon>
        <taxon>Mariniradius</taxon>
    </lineage>
</organism>
<dbReference type="SUPFAM" id="SSF88723">
    <property type="entry name" value="PIN domain-like"/>
    <property type="match status" value="1"/>
</dbReference>
<protein>
    <submittedName>
        <fullName evidence="2">PIN domain-containing protein</fullName>
    </submittedName>
</protein>
<keyword evidence="3" id="KW-1185">Reference proteome</keyword>
<evidence type="ECO:0000313" key="3">
    <source>
        <dbReference type="Proteomes" id="UP001201449"/>
    </source>
</evidence>
<dbReference type="Proteomes" id="UP001201449">
    <property type="component" value="Unassembled WGS sequence"/>
</dbReference>
<sequence>MKIVVDSNIVFSAILNSEGKIGNLLINGSKYFEFFTVNLLKAEILEHKKKIIKASGLTESQFERIHQIITERITFVDEILLSDTDIEKAIELVSEVDEEDALFVALTNNLKSKLWTGDKKLINGLRNRSFNRVITTGELYDLFLGKELQESLRRKNR</sequence>
<dbReference type="RefSeq" id="WP_234862893.1">
    <property type="nucleotide sequence ID" value="NZ_JAKEVZ010000020.1"/>
</dbReference>
<feature type="domain" description="PIN" evidence="1">
    <location>
        <begin position="4"/>
        <end position="133"/>
    </location>
</feature>
<gene>
    <name evidence="2" type="ORF">L0U89_18570</name>
</gene>
<dbReference type="InterPro" id="IPR002716">
    <property type="entry name" value="PIN_dom"/>
</dbReference>
<evidence type="ECO:0000313" key="2">
    <source>
        <dbReference type="EMBL" id="MCF1753070.1"/>
    </source>
</evidence>
<name>A0ABS9BYE5_9BACT</name>
<comment type="caution">
    <text evidence="2">The sequence shown here is derived from an EMBL/GenBank/DDBJ whole genome shotgun (WGS) entry which is preliminary data.</text>
</comment>
<accession>A0ABS9BYE5</accession>
<dbReference type="EMBL" id="JAKEVZ010000020">
    <property type="protein sequence ID" value="MCF1753070.1"/>
    <property type="molecule type" value="Genomic_DNA"/>
</dbReference>
<dbReference type="Gene3D" id="3.40.50.1010">
    <property type="entry name" value="5'-nuclease"/>
    <property type="match status" value="1"/>
</dbReference>
<reference evidence="2 3" key="1">
    <citation type="submission" date="2022-01" db="EMBL/GenBank/DDBJ databases">
        <title>Mariniradius saccharolyticus sp. nov., isolated from sediment of a river.</title>
        <authorList>
            <person name="Liu H."/>
        </authorList>
    </citation>
    <scope>NUCLEOTIDE SEQUENCE [LARGE SCALE GENOMIC DNA]</scope>
    <source>
        <strain evidence="2 3">RY-2</strain>
    </source>
</reference>
<evidence type="ECO:0000259" key="1">
    <source>
        <dbReference type="Pfam" id="PF10130"/>
    </source>
</evidence>